<protein>
    <submittedName>
        <fullName evidence="1">Uncharacterized protein</fullName>
    </submittedName>
</protein>
<dbReference type="InterPro" id="IPR049973">
    <property type="entry name" value="STY0301-like"/>
</dbReference>
<dbReference type="NCBIfam" id="NF042415">
    <property type="entry name" value="STY0301_fam"/>
    <property type="match status" value="1"/>
</dbReference>
<gene>
    <name evidence="1" type="ORF">I4X03_007485</name>
</gene>
<reference evidence="1 2" key="1">
    <citation type="submission" date="2021-01" db="EMBL/GenBank/DDBJ databases">
        <authorList>
            <person name="Ruan W."/>
            <person name="Khan S.A."/>
            <person name="Jeon C.O."/>
        </authorList>
    </citation>
    <scope>NUCLEOTIDE SEQUENCE [LARGE SCALE GENOMIC DNA]</scope>
    <source>
        <strain evidence="1 2">R798</strain>
    </source>
</reference>
<sequence length="153" mass="17168">MKRHNRQVALLVLIGFVMTPILAAAANRQRIECPLFIPEKDVAIPSAPPGWKALVGGPAHINRIELTMGAPEQRVVLKPQRLPKNGKWLGDQWTELKASRQPDEDGVWMSCVYGSSGNFALSRRLDDNVEQCKAIYRLDTHGHNQSVEIMCTW</sequence>
<evidence type="ECO:0000313" key="2">
    <source>
        <dbReference type="Proteomes" id="UP000809349"/>
    </source>
</evidence>
<dbReference type="EMBL" id="JAFBIL020000003">
    <property type="protein sequence ID" value="MBZ2207100.1"/>
    <property type="molecule type" value="Genomic_DNA"/>
</dbReference>
<reference evidence="1 2" key="2">
    <citation type="submission" date="2021-08" db="EMBL/GenBank/DDBJ databases">
        <title>Massilia sp. R798.</title>
        <authorList>
            <person name="Baek J.H."/>
            <person name="Jung H.S."/>
            <person name="Kim K.R."/>
            <person name="Jeon C.O."/>
        </authorList>
    </citation>
    <scope>NUCLEOTIDE SEQUENCE [LARGE SCALE GENOMIC DNA]</scope>
    <source>
        <strain evidence="1 2">R798</strain>
    </source>
</reference>
<organism evidence="1 2">
    <name type="scientific">Massilia soli</name>
    <dbReference type="NCBI Taxonomy" id="2792854"/>
    <lineage>
        <taxon>Bacteria</taxon>
        <taxon>Pseudomonadati</taxon>
        <taxon>Pseudomonadota</taxon>
        <taxon>Betaproteobacteria</taxon>
        <taxon>Burkholderiales</taxon>
        <taxon>Oxalobacteraceae</taxon>
        <taxon>Telluria group</taxon>
        <taxon>Massilia</taxon>
    </lineage>
</organism>
<dbReference type="RefSeq" id="WP_370660495.1">
    <property type="nucleotide sequence ID" value="NZ_JAFBIL020000003.1"/>
</dbReference>
<evidence type="ECO:0000313" key="1">
    <source>
        <dbReference type="EMBL" id="MBZ2207100.1"/>
    </source>
</evidence>
<dbReference type="Proteomes" id="UP000809349">
    <property type="component" value="Unassembled WGS sequence"/>
</dbReference>
<name>A0ABS7SLP2_9BURK</name>
<proteinExistence type="predicted"/>
<comment type="caution">
    <text evidence="1">The sequence shown here is derived from an EMBL/GenBank/DDBJ whole genome shotgun (WGS) entry which is preliminary data.</text>
</comment>
<keyword evidence="2" id="KW-1185">Reference proteome</keyword>
<accession>A0ABS7SLP2</accession>